<dbReference type="PANTHER" id="PTHR45734:SF10">
    <property type="entry name" value="BLISTERY, ISOFORM A"/>
    <property type="match status" value="1"/>
</dbReference>
<dbReference type="HOGENOM" id="CLU_057935_0_0_1"/>
<accession>A7RRM1</accession>
<dbReference type="AlphaFoldDB" id="A7RRM1"/>
<evidence type="ECO:0000313" key="4">
    <source>
        <dbReference type="EMBL" id="EDO45783.1"/>
    </source>
</evidence>
<dbReference type="CDD" id="cd01213">
    <property type="entry name" value="PTB_tensin"/>
    <property type="match status" value="1"/>
</dbReference>
<dbReference type="InterPro" id="IPR013625">
    <property type="entry name" value="PTB"/>
</dbReference>
<protein>
    <recommendedName>
        <fullName evidence="3">SH2 domain-containing protein</fullName>
    </recommendedName>
</protein>
<proteinExistence type="predicted"/>
<dbReference type="InterPro" id="IPR000980">
    <property type="entry name" value="SH2"/>
</dbReference>
<dbReference type="SUPFAM" id="SSF50729">
    <property type="entry name" value="PH domain-like"/>
    <property type="match status" value="1"/>
</dbReference>
<evidence type="ECO:0000313" key="5">
    <source>
        <dbReference type="Proteomes" id="UP000001593"/>
    </source>
</evidence>
<feature type="domain" description="SH2" evidence="3">
    <location>
        <begin position="4"/>
        <end position="114"/>
    </location>
</feature>
<evidence type="ECO:0000259" key="3">
    <source>
        <dbReference type="PROSITE" id="PS50001"/>
    </source>
</evidence>
<gene>
    <name evidence="4" type="ORF">NEMVEDRAFT_v1g91231</name>
</gene>
<dbReference type="InterPro" id="IPR011993">
    <property type="entry name" value="PH-like_dom_sf"/>
</dbReference>
<dbReference type="Proteomes" id="UP000001593">
    <property type="component" value="Unassembled WGS sequence"/>
</dbReference>
<reference evidence="4 5" key="1">
    <citation type="journal article" date="2007" name="Science">
        <title>Sea anemone genome reveals ancestral eumetazoan gene repertoire and genomic organization.</title>
        <authorList>
            <person name="Putnam N.H."/>
            <person name="Srivastava M."/>
            <person name="Hellsten U."/>
            <person name="Dirks B."/>
            <person name="Chapman J."/>
            <person name="Salamov A."/>
            <person name="Terry A."/>
            <person name="Shapiro H."/>
            <person name="Lindquist E."/>
            <person name="Kapitonov V.V."/>
            <person name="Jurka J."/>
            <person name="Genikhovich G."/>
            <person name="Grigoriev I.V."/>
            <person name="Lucas S.M."/>
            <person name="Steele R.E."/>
            <person name="Finnerty J.R."/>
            <person name="Technau U."/>
            <person name="Martindale M.Q."/>
            <person name="Rokhsar D.S."/>
        </authorList>
    </citation>
    <scope>NUCLEOTIDE SEQUENCE [LARGE SCALE GENOMIC DNA]</scope>
    <source>
        <strain evidence="5">CH2 X CH6</strain>
    </source>
</reference>
<dbReference type="PhylomeDB" id="A7RRM1"/>
<dbReference type="PRINTS" id="PR00401">
    <property type="entry name" value="SH2DOMAIN"/>
</dbReference>
<dbReference type="PANTHER" id="PTHR45734">
    <property type="entry name" value="TENSIN"/>
    <property type="match status" value="1"/>
</dbReference>
<dbReference type="InParanoid" id="A7RRM1"/>
<sequence length="274" mass="30906">SEFWYKPKITRDQAINVLKDKEPGLFVVRDSQSFPGAYGLAVKVAIPPPHVLQGDLTKVDLANEKIRHFLIESTKKGVKLKGCDNEPVFGSLAAFVFQHTITPLSLPLRLVIPNEGTWPRRCFSLTFMYAVNVVSFFLAMKVMFVGESNVEMLSGSTAVQRTVEDLLKYKATPRFTPASFKVTREGVTITDLERKVFFRKHFPMTSILHCGIDPLDQRWDLHLPDYTGKSRTFGMVVRRIGEAGNDCHLFAEVDDDHSVNTVINLVNKYISNPS</sequence>
<dbReference type="Pfam" id="PF08416">
    <property type="entry name" value="PTB"/>
    <property type="match status" value="1"/>
</dbReference>
<feature type="non-terminal residue" evidence="4">
    <location>
        <position position="1"/>
    </location>
</feature>
<dbReference type="InterPro" id="IPR036860">
    <property type="entry name" value="SH2_dom_sf"/>
</dbReference>
<keyword evidence="1 2" id="KW-0727">SH2 domain</keyword>
<dbReference type="InterPro" id="IPR033929">
    <property type="entry name" value="Tensin_PTB"/>
</dbReference>
<dbReference type="STRING" id="45351.A7RRM1"/>
<dbReference type="Pfam" id="PF00017">
    <property type="entry name" value="SH2"/>
    <property type="match status" value="1"/>
</dbReference>
<dbReference type="PROSITE" id="PS50001">
    <property type="entry name" value="SH2"/>
    <property type="match status" value="1"/>
</dbReference>
<dbReference type="eggNOG" id="KOG1930">
    <property type="taxonomic scope" value="Eukaryota"/>
</dbReference>
<evidence type="ECO:0000256" key="2">
    <source>
        <dbReference type="PROSITE-ProRule" id="PRU00191"/>
    </source>
</evidence>
<dbReference type="Gene3D" id="2.30.29.30">
    <property type="entry name" value="Pleckstrin-homology domain (PH domain)/Phosphotyrosine-binding domain (PTB)"/>
    <property type="match status" value="1"/>
</dbReference>
<keyword evidence="5" id="KW-1185">Reference proteome</keyword>
<dbReference type="SMART" id="SM00252">
    <property type="entry name" value="SH2"/>
    <property type="match status" value="1"/>
</dbReference>
<organism evidence="4 5">
    <name type="scientific">Nematostella vectensis</name>
    <name type="common">Starlet sea anemone</name>
    <dbReference type="NCBI Taxonomy" id="45351"/>
    <lineage>
        <taxon>Eukaryota</taxon>
        <taxon>Metazoa</taxon>
        <taxon>Cnidaria</taxon>
        <taxon>Anthozoa</taxon>
        <taxon>Hexacorallia</taxon>
        <taxon>Actiniaria</taxon>
        <taxon>Edwardsiidae</taxon>
        <taxon>Nematostella</taxon>
    </lineage>
</organism>
<dbReference type="EMBL" id="DS469532">
    <property type="protein sequence ID" value="EDO45783.1"/>
    <property type="molecule type" value="Genomic_DNA"/>
</dbReference>
<evidence type="ECO:0000256" key="1">
    <source>
        <dbReference type="ARBA" id="ARBA00022999"/>
    </source>
</evidence>
<dbReference type="InterPro" id="IPR051484">
    <property type="entry name" value="Tensin_PTEN_phosphatase"/>
</dbReference>
<dbReference type="OMA" id="CVIGFHD"/>
<dbReference type="Gene3D" id="3.30.505.10">
    <property type="entry name" value="SH2 domain"/>
    <property type="match status" value="1"/>
</dbReference>
<name>A7RRM1_NEMVE</name>
<dbReference type="SUPFAM" id="SSF55550">
    <property type="entry name" value="SH2 domain"/>
    <property type="match status" value="1"/>
</dbReference>